<evidence type="ECO:0000256" key="1">
    <source>
        <dbReference type="SAM" id="MobiDB-lite"/>
    </source>
</evidence>
<dbReference type="Pfam" id="PF06250">
    <property type="entry name" value="YhcG_C"/>
    <property type="match status" value="1"/>
</dbReference>
<reference evidence="3 4" key="2">
    <citation type="journal article" date="2011" name="Mol. Biol. Evol.">
        <title>Unity in variety--the pan-genome of the Chlamydiae.</title>
        <authorList>
            <person name="Collingro A."/>
            <person name="Tischler P."/>
            <person name="Weinmaier T."/>
            <person name="Penz T."/>
            <person name="Heinz E."/>
            <person name="Brunham R.C."/>
            <person name="Read T.D."/>
            <person name="Bavoil P.M."/>
            <person name="Sachse K."/>
            <person name="Kahane S."/>
            <person name="Friedman M.G."/>
            <person name="Rattei T."/>
            <person name="Myers G.S."/>
            <person name="Horn M."/>
        </authorList>
    </citation>
    <scope>NUCLEOTIDE SEQUENCE [LARGE SCALE GENOMIC DNA]</scope>
    <source>
        <strain evidence="4">UV7</strain>
    </source>
</reference>
<dbReference type="PANTHER" id="PTHR30547:SF0">
    <property type="entry name" value="BLR8175 PROTEIN"/>
    <property type="match status" value="1"/>
</dbReference>
<dbReference type="HOGENOM" id="CLU_046640_6_0_0"/>
<dbReference type="EMBL" id="FR872580">
    <property type="protein sequence ID" value="CCB86791.1"/>
    <property type="molecule type" value="Genomic_DNA"/>
</dbReference>
<feature type="region of interest" description="Disordered" evidence="1">
    <location>
        <begin position="73"/>
        <end position="97"/>
    </location>
</feature>
<dbReference type="eggNOG" id="COG4804">
    <property type="taxonomic scope" value="Bacteria"/>
</dbReference>
<protein>
    <recommendedName>
        <fullName evidence="2">YhcG PDDEXK nuclease domain-containing protein</fullName>
    </recommendedName>
</protein>
<accession>F8L0P1</accession>
<dbReference type="InterPro" id="IPR053148">
    <property type="entry name" value="PD-DEXK-like_domain"/>
</dbReference>
<dbReference type="InterPro" id="IPR009362">
    <property type="entry name" value="YhcG_C"/>
</dbReference>
<organism evidence="3 4">
    <name type="scientific">Parachlamydia acanthamoebae (strain UV7)</name>
    <dbReference type="NCBI Taxonomy" id="765952"/>
    <lineage>
        <taxon>Bacteria</taxon>
        <taxon>Pseudomonadati</taxon>
        <taxon>Chlamydiota</taxon>
        <taxon>Chlamydiia</taxon>
        <taxon>Parachlamydiales</taxon>
        <taxon>Parachlamydiaceae</taxon>
        <taxon>Parachlamydia</taxon>
    </lineage>
</organism>
<dbReference type="RefSeq" id="WP_013925212.1">
    <property type="nucleotide sequence ID" value="NC_015702.1"/>
</dbReference>
<proteinExistence type="predicted"/>
<reference key="1">
    <citation type="journal article" date="2011" name="Mol. Biol. Evol.">
        <title>Unity in variety -- the pan-genome of the Chlamydiae.</title>
        <authorList>
            <person name="Collingro A."/>
            <person name="Tischler P."/>
            <person name="Weinmaier T."/>
            <person name="Penz T."/>
            <person name="Heinz E."/>
            <person name="Brunham R.C."/>
            <person name="Read T.D."/>
            <person name="Bavoil P.M."/>
            <person name="Sachse K."/>
            <person name="Kahane S."/>
            <person name="Friedman M.G."/>
            <person name="Rattei T."/>
            <person name="Myers G.S.A."/>
            <person name="Horn M."/>
        </authorList>
    </citation>
    <scope>NUCLEOTIDE SEQUENCE</scope>
    <source>
        <strain>UV7</strain>
    </source>
</reference>
<dbReference type="STRING" id="765952.PUV_18410"/>
<evidence type="ECO:0000313" key="3">
    <source>
        <dbReference type="EMBL" id="CCB86791.1"/>
    </source>
</evidence>
<sequence length="97" mass="10952">MSAYLSAVDDQLKRSDDQPSIGIILCKTKDNIFAEYVLRNFNRPIGVAEFEVKVVEKLPKKLKSSLPTVEEIEAELSTVPESQKKPKKTKTKKSNSR</sequence>
<dbReference type="AlphaFoldDB" id="F8L0P1"/>
<evidence type="ECO:0000313" key="4">
    <source>
        <dbReference type="Proteomes" id="UP000000495"/>
    </source>
</evidence>
<evidence type="ECO:0000259" key="2">
    <source>
        <dbReference type="Pfam" id="PF06250"/>
    </source>
</evidence>
<dbReference type="KEGG" id="puv:PUV_18410"/>
<feature type="domain" description="YhcG PDDEXK nuclease" evidence="2">
    <location>
        <begin position="1"/>
        <end position="67"/>
    </location>
</feature>
<name>F8L0P1_PARAV</name>
<dbReference type="PANTHER" id="PTHR30547">
    <property type="entry name" value="UNCHARACTERIZED PROTEIN YHCG-RELATED"/>
    <property type="match status" value="1"/>
</dbReference>
<gene>
    <name evidence="3" type="ordered locus">PUV_18410</name>
</gene>
<keyword evidence="4" id="KW-1185">Reference proteome</keyword>
<feature type="compositionally biased region" description="Basic residues" evidence="1">
    <location>
        <begin position="85"/>
        <end position="97"/>
    </location>
</feature>
<dbReference type="Proteomes" id="UP000000495">
    <property type="component" value="Chromosome"/>
</dbReference>